<dbReference type="Proteomes" id="UP000316726">
    <property type="component" value="Chromosome 12"/>
</dbReference>
<feature type="compositionally biased region" description="Basic and acidic residues" evidence="1">
    <location>
        <begin position="739"/>
        <end position="756"/>
    </location>
</feature>
<gene>
    <name evidence="4" type="ORF">A3770_12p65640</name>
</gene>
<keyword evidence="2" id="KW-0472">Membrane</keyword>
<evidence type="ECO:0000256" key="3">
    <source>
        <dbReference type="SAM" id="SignalP"/>
    </source>
</evidence>
<reference evidence="4 5" key="1">
    <citation type="submission" date="2018-07" db="EMBL/GenBank/DDBJ databases">
        <title>The complete nuclear genome of the prasinophyte Chloropicon primus (CCMP1205).</title>
        <authorList>
            <person name="Pombert J.-F."/>
            <person name="Otis C."/>
            <person name="Turmel M."/>
            <person name="Lemieux C."/>
        </authorList>
    </citation>
    <scope>NUCLEOTIDE SEQUENCE [LARGE SCALE GENOMIC DNA]</scope>
    <source>
        <strain evidence="4 5">CCMP1205</strain>
    </source>
</reference>
<keyword evidence="2" id="KW-0812">Transmembrane</keyword>
<feature type="signal peptide" evidence="3">
    <location>
        <begin position="1"/>
        <end position="28"/>
    </location>
</feature>
<dbReference type="AlphaFoldDB" id="A0A5B8MUS6"/>
<feature type="compositionally biased region" description="Low complexity" evidence="1">
    <location>
        <begin position="670"/>
        <end position="681"/>
    </location>
</feature>
<feature type="compositionally biased region" description="Pro residues" evidence="1">
    <location>
        <begin position="873"/>
        <end position="883"/>
    </location>
</feature>
<sequence>MRRKAASTTIALSSLVLLLLHASSCCVAEEGSTGEVKVTGRPRAKGPKDGLHDQWKLGTLSRIAYLLAAQDACELGEGTKTDYCLKLEKSKGELYPLRLWAEKQSRDWPNLLGAAKLHSASQRLFGGANYAEAEKSLDQSIVLQLFPFGSESVQNKWHTSLVHPDAFLKHQRQQLADAFVLLAASCLEEGYKNHNIGQLLKSHFALDTAIELFFLDNLNSNENEYTNILHLDILGALEETIPMATSAHLREIVQDAGLDCTGCENDFDFQRKIMEAVGSGFIFNVDEDIRSAEFDKCKGNQVLQQSTNVILHQLSAFLSSSMLTVDAGRMPESLGRPCFSRSETGACQSYFSEDVAKTVQCVDVDENGMQIEGPEESAKVKLPALSVNEKRIANILTKSFGYNAIEENPLHSSSPCNNPNAYEEAELENWKRVEENPKEHFRRREEDRVYFQKDTTDLSPDHKGDDPIVPITLLFMIVFYFGSWMLWKNRKALKRRVAKYGMWNKELRRENSADTALLREAITSGDIGKLEHALGEVCNADPAVVRRARSLLSQKKKAKKEADQARARAKAAKQRASAQKREEKLKRNQGESISTAATIAAVRAKVERERQAESQVDRPNICDSSASDEDFMPVVAQQSRLRKRSTTGSFKAEVMEALAPSSTRKKSDTGSGSSRGEVVVVPRQDTKPARYPPRRNSQGKSHQHASHSSQPYQVRGGRRSLDKNGLPKGRDAYINFRKGSRERNDAGYGGDERNQEAHAVGSNGTKYRTTTGLGPSNERMTSHRGRHSHPAYGGSSDSRPQGSANPAAQRREHHMYTRSGAYNTGGGHQQGNSANTASSNNTYGSSLYQTDLIGSLVGSYSPFKASNGNTPSGMPPKPRPPPQRGTDDERWGRKPRNPSSANIPKHMRANSFPEVDQDFEVDLNPSQGLNSEGTVEWLPNL</sequence>
<evidence type="ECO:0000313" key="4">
    <source>
        <dbReference type="EMBL" id="QDZ24046.1"/>
    </source>
</evidence>
<keyword evidence="5" id="KW-1185">Reference proteome</keyword>
<feature type="compositionally biased region" description="Polar residues" evidence="1">
    <location>
        <begin position="695"/>
        <end position="712"/>
    </location>
</feature>
<feature type="region of interest" description="Disordered" evidence="1">
    <location>
        <begin position="863"/>
        <end position="941"/>
    </location>
</feature>
<evidence type="ECO:0000313" key="5">
    <source>
        <dbReference type="Proteomes" id="UP000316726"/>
    </source>
</evidence>
<evidence type="ECO:0000256" key="1">
    <source>
        <dbReference type="SAM" id="MobiDB-lite"/>
    </source>
</evidence>
<feature type="compositionally biased region" description="Polar residues" evidence="1">
    <location>
        <begin position="762"/>
        <end position="774"/>
    </location>
</feature>
<name>A0A5B8MUS6_9CHLO</name>
<proteinExistence type="predicted"/>
<feature type="compositionally biased region" description="Polar residues" evidence="1">
    <location>
        <begin position="795"/>
        <end position="806"/>
    </location>
</feature>
<feature type="compositionally biased region" description="Basic and acidic residues" evidence="1">
    <location>
        <begin position="579"/>
        <end position="589"/>
    </location>
</feature>
<evidence type="ECO:0000256" key="2">
    <source>
        <dbReference type="SAM" id="Phobius"/>
    </source>
</evidence>
<keyword evidence="3" id="KW-0732">Signal</keyword>
<feature type="compositionally biased region" description="Low complexity" evidence="1">
    <location>
        <begin position="831"/>
        <end position="840"/>
    </location>
</feature>
<feature type="region of interest" description="Disordered" evidence="1">
    <location>
        <begin position="609"/>
        <end position="840"/>
    </location>
</feature>
<accession>A0A5B8MUS6</accession>
<protein>
    <submittedName>
        <fullName evidence="4">Uncharacterized protein</fullName>
    </submittedName>
</protein>
<feature type="chain" id="PRO_5022937059" evidence="3">
    <location>
        <begin position="29"/>
        <end position="941"/>
    </location>
</feature>
<feature type="region of interest" description="Disordered" evidence="1">
    <location>
        <begin position="552"/>
        <end position="592"/>
    </location>
</feature>
<organism evidence="4 5">
    <name type="scientific">Chloropicon primus</name>
    <dbReference type="NCBI Taxonomy" id="1764295"/>
    <lineage>
        <taxon>Eukaryota</taxon>
        <taxon>Viridiplantae</taxon>
        <taxon>Chlorophyta</taxon>
        <taxon>Chloropicophyceae</taxon>
        <taxon>Chloropicales</taxon>
        <taxon>Chloropicaceae</taxon>
        <taxon>Chloropicon</taxon>
    </lineage>
</organism>
<keyword evidence="2" id="KW-1133">Transmembrane helix</keyword>
<feature type="transmembrane region" description="Helical" evidence="2">
    <location>
        <begin position="468"/>
        <end position="487"/>
    </location>
</feature>
<dbReference type="EMBL" id="CP031045">
    <property type="protein sequence ID" value="QDZ24046.1"/>
    <property type="molecule type" value="Genomic_DNA"/>
</dbReference>
<feature type="compositionally biased region" description="Polar residues" evidence="1">
    <location>
        <begin position="924"/>
        <end position="933"/>
    </location>
</feature>